<evidence type="ECO:0000256" key="8">
    <source>
        <dbReference type="ARBA" id="ARBA00023140"/>
    </source>
</evidence>
<evidence type="ECO:0000256" key="9">
    <source>
        <dbReference type="ARBA" id="ARBA00023235"/>
    </source>
</evidence>
<keyword evidence="7" id="KW-0443">Lipid metabolism</keyword>
<dbReference type="GO" id="GO:0006635">
    <property type="term" value="P:fatty acid beta-oxidation"/>
    <property type="evidence" value="ECO:0007669"/>
    <property type="project" value="UniProtKB-UniPathway"/>
</dbReference>
<organism evidence="13 14">
    <name type="scientific">Piromyces finnis</name>
    <dbReference type="NCBI Taxonomy" id="1754191"/>
    <lineage>
        <taxon>Eukaryota</taxon>
        <taxon>Fungi</taxon>
        <taxon>Fungi incertae sedis</taxon>
        <taxon>Chytridiomycota</taxon>
        <taxon>Chytridiomycota incertae sedis</taxon>
        <taxon>Neocallimastigomycetes</taxon>
        <taxon>Neocallimastigales</taxon>
        <taxon>Neocallimastigaceae</taxon>
        <taxon>Piromyces</taxon>
    </lineage>
</organism>
<gene>
    <name evidence="13" type="ORF">BCR36DRAFT_121226</name>
</gene>
<protein>
    <recommendedName>
        <fullName evidence="12">Ketoreductase domain-containing protein</fullName>
    </recommendedName>
</protein>
<dbReference type="STRING" id="1754191.A0A1Y1V2T7"/>
<dbReference type="PANTHER" id="PTHR45024:SF2">
    <property type="entry name" value="SCP2 DOMAIN-CONTAINING PROTEIN"/>
    <property type="match status" value="1"/>
</dbReference>
<dbReference type="PRINTS" id="PR00081">
    <property type="entry name" value="GDHRDH"/>
</dbReference>
<dbReference type="AlphaFoldDB" id="A0A1Y1V2T7"/>
<evidence type="ECO:0000256" key="1">
    <source>
        <dbReference type="ARBA" id="ARBA00004275"/>
    </source>
</evidence>
<evidence type="ECO:0000259" key="12">
    <source>
        <dbReference type="SMART" id="SM00822"/>
    </source>
</evidence>
<dbReference type="SMART" id="SM00822">
    <property type="entry name" value="PKS_KR"/>
    <property type="match status" value="1"/>
</dbReference>
<dbReference type="InterPro" id="IPR036527">
    <property type="entry name" value="SCP2_sterol-bd_dom_sf"/>
</dbReference>
<dbReference type="InterPro" id="IPR003033">
    <property type="entry name" value="SCP2_sterol-bd_dom"/>
</dbReference>
<dbReference type="InterPro" id="IPR029069">
    <property type="entry name" value="HotDog_dom_sf"/>
</dbReference>
<dbReference type="SUPFAM" id="SSF51735">
    <property type="entry name" value="NAD(P)-binding Rossmann-fold domains"/>
    <property type="match status" value="2"/>
</dbReference>
<dbReference type="InterPro" id="IPR002347">
    <property type="entry name" value="SDR_fam"/>
</dbReference>
<dbReference type="UniPathway" id="UPA00659"/>
<dbReference type="SUPFAM" id="SSF54637">
    <property type="entry name" value="Thioesterase/thiol ester dehydrase-isomerase"/>
    <property type="match status" value="2"/>
</dbReference>
<dbReference type="GO" id="GO:0004300">
    <property type="term" value="F:enoyl-CoA hydratase activity"/>
    <property type="evidence" value="ECO:0007669"/>
    <property type="project" value="UniProtKB-ARBA"/>
</dbReference>
<dbReference type="Gene3D" id="3.30.1050.10">
    <property type="entry name" value="SCP2 sterol-binding domain"/>
    <property type="match status" value="1"/>
</dbReference>
<comment type="pathway">
    <text evidence="2">Lipid metabolism; fatty acid beta-oxidation.</text>
</comment>
<dbReference type="InterPro" id="IPR051687">
    <property type="entry name" value="Peroxisomal_Beta-Oxidation"/>
</dbReference>
<feature type="compositionally biased region" description="Basic and acidic residues" evidence="11">
    <location>
        <begin position="619"/>
        <end position="631"/>
    </location>
</feature>
<evidence type="ECO:0000256" key="5">
    <source>
        <dbReference type="ARBA" id="ARBA00022857"/>
    </source>
</evidence>
<reference evidence="13 14" key="2">
    <citation type="submission" date="2016-08" db="EMBL/GenBank/DDBJ databases">
        <title>Pervasive Adenine N6-methylation of Active Genes in Fungi.</title>
        <authorList>
            <consortium name="DOE Joint Genome Institute"/>
            <person name="Mondo S.J."/>
            <person name="Dannebaum R.O."/>
            <person name="Kuo R.C."/>
            <person name="Labutti K."/>
            <person name="Haridas S."/>
            <person name="Kuo A."/>
            <person name="Salamov A."/>
            <person name="Ahrendt S.R."/>
            <person name="Lipzen A."/>
            <person name="Sullivan W."/>
            <person name="Andreopoulos W.B."/>
            <person name="Clum A."/>
            <person name="Lindquist E."/>
            <person name="Daum C."/>
            <person name="Ramamoorthy G.K."/>
            <person name="Gryganskyi A."/>
            <person name="Culley D."/>
            <person name="Magnuson J.K."/>
            <person name="James T.Y."/>
            <person name="O'Malley M.A."/>
            <person name="Stajich J.E."/>
            <person name="Spatafora J.W."/>
            <person name="Visel A."/>
            <person name="Grigoriev I.V."/>
        </authorList>
    </citation>
    <scope>NUCLEOTIDE SEQUENCE [LARGE SCALE GENOMIC DNA]</scope>
    <source>
        <strain evidence="14">finn</strain>
    </source>
</reference>
<evidence type="ECO:0000256" key="7">
    <source>
        <dbReference type="ARBA" id="ARBA00023098"/>
    </source>
</evidence>
<dbReference type="SUPFAM" id="SSF55718">
    <property type="entry name" value="SCP-like"/>
    <property type="match status" value="1"/>
</dbReference>
<feature type="region of interest" description="Disordered" evidence="11">
    <location>
        <begin position="612"/>
        <end position="636"/>
    </location>
</feature>
<comment type="caution">
    <text evidence="13">The sequence shown here is derived from an EMBL/GenBank/DDBJ whole genome shotgun (WGS) entry which is preliminary data.</text>
</comment>
<evidence type="ECO:0000256" key="10">
    <source>
        <dbReference type="ARBA" id="ARBA00023239"/>
    </source>
</evidence>
<dbReference type="Pfam" id="PF22622">
    <property type="entry name" value="MFE-2_hydrat-2_N"/>
    <property type="match status" value="1"/>
</dbReference>
<keyword evidence="14" id="KW-1185">Reference proteome</keyword>
<dbReference type="InterPro" id="IPR020904">
    <property type="entry name" value="Sc_DH/Rdtase_CS"/>
</dbReference>
<dbReference type="EMBL" id="MCFH01000042">
    <property type="protein sequence ID" value="ORX45061.1"/>
    <property type="molecule type" value="Genomic_DNA"/>
</dbReference>
<dbReference type="Pfam" id="PF02036">
    <property type="entry name" value="SCP2"/>
    <property type="match status" value="1"/>
</dbReference>
<dbReference type="FunFam" id="3.40.50.720:FF:000084">
    <property type="entry name" value="Short-chain dehydrogenase reductase"/>
    <property type="match status" value="1"/>
</dbReference>
<dbReference type="PRINTS" id="PR00080">
    <property type="entry name" value="SDRFAMILY"/>
</dbReference>
<dbReference type="InterPro" id="IPR002539">
    <property type="entry name" value="MaoC-like_dom"/>
</dbReference>
<evidence type="ECO:0000313" key="13">
    <source>
        <dbReference type="EMBL" id="ORX45061.1"/>
    </source>
</evidence>
<dbReference type="Gene3D" id="3.10.129.10">
    <property type="entry name" value="Hotdog Thioesterase"/>
    <property type="match status" value="1"/>
</dbReference>
<evidence type="ECO:0000256" key="11">
    <source>
        <dbReference type="SAM" id="MobiDB-lite"/>
    </source>
</evidence>
<dbReference type="Pfam" id="PF00106">
    <property type="entry name" value="adh_short"/>
    <property type="match status" value="2"/>
</dbReference>
<dbReference type="FunFam" id="3.40.50.720:FF:000410">
    <property type="entry name" value="Peroxisomal multifunctional beta-oxidation protein"/>
    <property type="match status" value="1"/>
</dbReference>
<dbReference type="CDD" id="cd03448">
    <property type="entry name" value="HDE_HSD"/>
    <property type="match status" value="1"/>
</dbReference>
<dbReference type="Proteomes" id="UP000193719">
    <property type="component" value="Unassembled WGS sequence"/>
</dbReference>
<feature type="domain" description="Ketoreductase" evidence="12">
    <location>
        <begin position="317"/>
        <end position="502"/>
    </location>
</feature>
<dbReference type="PANTHER" id="PTHR45024">
    <property type="entry name" value="DEHYDROGENASES, SHORT CHAIN"/>
    <property type="match status" value="1"/>
</dbReference>
<dbReference type="Gene3D" id="3.40.50.720">
    <property type="entry name" value="NAD(P)-binding Rossmann-like Domain"/>
    <property type="match status" value="2"/>
</dbReference>
<dbReference type="GO" id="GO:0016491">
    <property type="term" value="F:oxidoreductase activity"/>
    <property type="evidence" value="ECO:0007669"/>
    <property type="project" value="UniProtKB-KW"/>
</dbReference>
<reference evidence="13 14" key="1">
    <citation type="submission" date="2016-08" db="EMBL/GenBank/DDBJ databases">
        <title>Genomes of anaerobic fungi encode conserved fungal cellulosomes for biomass hydrolysis.</title>
        <authorList>
            <consortium name="DOE Joint Genome Institute"/>
            <person name="Haitjema C.H."/>
            <person name="Gilmore S.P."/>
            <person name="Henske J.K."/>
            <person name="Solomon K.V."/>
            <person name="De Groot R."/>
            <person name="Kuo A."/>
            <person name="Mondo S.J."/>
            <person name="Salamov A.A."/>
            <person name="Labutti K."/>
            <person name="Zhao Z."/>
            <person name="Chiniquy J."/>
            <person name="Barry K."/>
            <person name="Brewer H.M."/>
            <person name="Purvine S.O."/>
            <person name="Wright A.T."/>
            <person name="Boxma B."/>
            <person name="Van Alen T."/>
            <person name="Hackstein J.H."/>
            <person name="Baker S.E."/>
            <person name="Grigoriev I.V."/>
            <person name="O'Malley M.A."/>
        </authorList>
    </citation>
    <scope>NUCLEOTIDE SEQUENCE [LARGE SCALE GENOMIC DNA]</scope>
    <source>
        <strain evidence="14">finn</strain>
    </source>
</reference>
<dbReference type="GO" id="GO:0005777">
    <property type="term" value="C:peroxisome"/>
    <property type="evidence" value="ECO:0007669"/>
    <property type="project" value="UniProtKB-SubCell"/>
</dbReference>
<evidence type="ECO:0000256" key="3">
    <source>
        <dbReference type="ARBA" id="ARBA00006484"/>
    </source>
</evidence>
<accession>A0A1Y1V2T7</accession>
<name>A0A1Y1V2T7_9FUNG</name>
<keyword evidence="8" id="KW-0576">Peroxisome</keyword>
<sequence length="1069" mass="118568">MIKETLRFDERVVVITGAGGGFGRAHAFLFASRGATLVLNDNAIISNNNGQPKYLVDDVVNEITKAGFHAIANYEPIENGDKIIEAAMNAFGRIDILINNAGVTCNKPFNEMSDKDWEYVQSVNLHGAYKVTKAVWPIMQRQRYGRIINIVSAAGLYGSYGQANYSSAKMALHGFTLSLAREGYRYNIYCNCVSPYVALNYDASIKDKSVQVVKPEFLSPLLVFLTHENTRENGSHFEAGAGYIGKLRWERSQGSVFKSGETFTPGAVAAKWNEINDFNQSDYPTSALDNDWFRLLEKSVAMPSNNESIGELSFKGRVVIVTGAGGGLGRAYAKHFAKLGASVVVNDLGVLLRGRGANTQVADSVVEEIKSMGGIAVPSYDSVEEGEKIVETAIKNFGRVDVIINNAGILRDRSFARMTDTDWMMTYKVHLKGCYKVTKAAWPYMVKQKYGRIINITSAAGLFGNFGQSNYAAAKAGVIGLTNTLALEGKEHNITVNSIAPNAGTRMTATIMPQEMVELLKPEYTAPLISFLTHESCTATGGIYEVGSCWIARIRWQRSGGASFAINKLLYPESIATRWRDIINFEDGRDTYPTTIEESTAQMQVNLKNVDNSAENEEEKQVAKQEQKQEGNEENNISKIDTEALKKIVFNKEKFSYSERDVILYSLGVGITKKELSYVYENSPDFKVLPTFSTVPALDYFSKMNLSNILPIFTPETFIQTKHFMELKKIFEPKDVVVSKGKIVDIIKTKLGAVLVTAISTYDQDDNVICYNEFHHLLRHVDHYDNCPEKALESKMNNTVVIPKRKPDAIVKERTSEDQAILYRLSGEKNPLHVDPAMASIAGYNSPVLQNLCVLAISTLHVIQTFCYSDVASVKSIQADFVSHVFPGETLQTNMWQEGTKILFTVKALERDIVVISNAAIQLQGQAIAGLAMPDPEKSWLTVEGFKASKIFEKLKATLEATSGPERRLKTKQINAVFQFDVRNDKRESQTWYIDYKNGQGDIGIGKPTHSKPDLIIAARDEVIIDLASRKITGQKAYMQSKIKLKGNHALAMKLDSILAVTKPIIAKL</sequence>
<proteinExistence type="inferred from homology"/>
<keyword evidence="9" id="KW-0413">Isomerase</keyword>
<evidence type="ECO:0000313" key="14">
    <source>
        <dbReference type="Proteomes" id="UP000193719"/>
    </source>
</evidence>
<dbReference type="CDD" id="cd05353">
    <property type="entry name" value="hydroxyacyl-CoA-like_DH_SDR_c-like"/>
    <property type="match status" value="1"/>
</dbReference>
<dbReference type="Gene3D" id="1.10.287.4290">
    <property type="match status" value="2"/>
</dbReference>
<evidence type="ECO:0000256" key="2">
    <source>
        <dbReference type="ARBA" id="ARBA00005005"/>
    </source>
</evidence>
<dbReference type="GO" id="GO:0016853">
    <property type="term" value="F:isomerase activity"/>
    <property type="evidence" value="ECO:0007669"/>
    <property type="project" value="UniProtKB-KW"/>
</dbReference>
<keyword evidence="6" id="KW-0560">Oxidoreductase</keyword>
<keyword evidence="4" id="KW-0276">Fatty acid metabolism</keyword>
<comment type="subcellular location">
    <subcellularLocation>
        <location evidence="1">Peroxisome</location>
    </subcellularLocation>
</comment>
<dbReference type="InterPro" id="IPR036291">
    <property type="entry name" value="NAD(P)-bd_dom_sf"/>
</dbReference>
<dbReference type="Pfam" id="PF01575">
    <property type="entry name" value="MaoC_dehydratas"/>
    <property type="match status" value="1"/>
</dbReference>
<dbReference type="InterPro" id="IPR057326">
    <property type="entry name" value="KR_dom"/>
</dbReference>
<keyword evidence="10" id="KW-0456">Lyase</keyword>
<comment type="similarity">
    <text evidence="3">Belongs to the short-chain dehydrogenases/reductases (SDR) family.</text>
</comment>
<keyword evidence="5" id="KW-0521">NADP</keyword>
<evidence type="ECO:0000256" key="4">
    <source>
        <dbReference type="ARBA" id="ARBA00022832"/>
    </source>
</evidence>
<dbReference type="OrthoDB" id="3592703at2759"/>
<dbReference type="PROSITE" id="PS00061">
    <property type="entry name" value="ADH_SHORT"/>
    <property type="match status" value="2"/>
</dbReference>
<dbReference type="InterPro" id="IPR054357">
    <property type="entry name" value="MFE-2_N"/>
</dbReference>
<evidence type="ECO:0000256" key="6">
    <source>
        <dbReference type="ARBA" id="ARBA00023002"/>
    </source>
</evidence>